<keyword evidence="1" id="KW-1133">Transmembrane helix</keyword>
<protein>
    <submittedName>
        <fullName evidence="2">Uncharacterized protein</fullName>
    </submittedName>
</protein>
<comment type="caution">
    <text evidence="2">The sequence shown here is derived from an EMBL/GenBank/DDBJ whole genome shotgun (WGS) entry which is preliminary data.</text>
</comment>
<dbReference type="Proteomes" id="UP001500037">
    <property type="component" value="Unassembled WGS sequence"/>
</dbReference>
<name>A0ABN1W3M5_9ACTN</name>
<keyword evidence="1" id="KW-0472">Membrane</keyword>
<evidence type="ECO:0000313" key="2">
    <source>
        <dbReference type="EMBL" id="GAA1233910.1"/>
    </source>
</evidence>
<sequence>MTWAISRDARLTELRALMAERAAVLGNLPPGTAAHDGMTKEVNAIYAEIKELEGSRGISPQLLLVLLGLIAFFLWHLAS</sequence>
<dbReference type="EMBL" id="BAAALF010000034">
    <property type="protein sequence ID" value="GAA1233910.1"/>
    <property type="molecule type" value="Genomic_DNA"/>
</dbReference>
<keyword evidence="3" id="KW-1185">Reference proteome</keyword>
<keyword evidence="1" id="KW-0812">Transmembrane</keyword>
<proteinExistence type="predicted"/>
<dbReference type="RefSeq" id="WP_344441511.1">
    <property type="nucleotide sequence ID" value="NZ_BAAALF010000034.1"/>
</dbReference>
<evidence type="ECO:0000313" key="3">
    <source>
        <dbReference type="Proteomes" id="UP001500037"/>
    </source>
</evidence>
<feature type="transmembrane region" description="Helical" evidence="1">
    <location>
        <begin position="62"/>
        <end position="78"/>
    </location>
</feature>
<reference evidence="2 3" key="1">
    <citation type="journal article" date="2019" name="Int. J. Syst. Evol. Microbiol.">
        <title>The Global Catalogue of Microorganisms (GCM) 10K type strain sequencing project: providing services to taxonomists for standard genome sequencing and annotation.</title>
        <authorList>
            <consortium name="The Broad Institute Genomics Platform"/>
            <consortium name="The Broad Institute Genome Sequencing Center for Infectious Disease"/>
            <person name="Wu L."/>
            <person name="Ma J."/>
        </authorList>
    </citation>
    <scope>NUCLEOTIDE SEQUENCE [LARGE SCALE GENOMIC DNA]</scope>
    <source>
        <strain evidence="2 3">JCM 13004</strain>
    </source>
</reference>
<organism evidence="2 3">
    <name type="scientific">Kitasatospora nipponensis</name>
    <dbReference type="NCBI Taxonomy" id="258049"/>
    <lineage>
        <taxon>Bacteria</taxon>
        <taxon>Bacillati</taxon>
        <taxon>Actinomycetota</taxon>
        <taxon>Actinomycetes</taxon>
        <taxon>Kitasatosporales</taxon>
        <taxon>Streptomycetaceae</taxon>
        <taxon>Kitasatospora</taxon>
    </lineage>
</organism>
<evidence type="ECO:0000256" key="1">
    <source>
        <dbReference type="SAM" id="Phobius"/>
    </source>
</evidence>
<accession>A0ABN1W3M5</accession>
<gene>
    <name evidence="2" type="ORF">GCM10009665_25240</name>
</gene>